<proteinExistence type="predicted"/>
<reference evidence="2" key="1">
    <citation type="journal article" date="2019" name="Int. J. Syst. Evol. Microbiol.">
        <title>The Global Catalogue of Microorganisms (GCM) 10K type strain sequencing project: providing services to taxonomists for standard genome sequencing and annotation.</title>
        <authorList>
            <consortium name="The Broad Institute Genomics Platform"/>
            <consortium name="The Broad Institute Genome Sequencing Center for Infectious Disease"/>
            <person name="Wu L."/>
            <person name="Ma J."/>
        </authorList>
    </citation>
    <scope>NUCLEOTIDE SEQUENCE [LARGE SCALE GENOMIC DNA]</scope>
    <source>
        <strain evidence="2">KCTC 42082</strain>
    </source>
</reference>
<protein>
    <submittedName>
        <fullName evidence="1">Uncharacterized protein</fullName>
    </submittedName>
</protein>
<accession>A0ABQ3FGB7</accession>
<name>A0ABQ3FGB7_9GAMM</name>
<dbReference type="EMBL" id="BMZM01000002">
    <property type="protein sequence ID" value="GHC23030.1"/>
    <property type="molecule type" value="Genomic_DNA"/>
</dbReference>
<evidence type="ECO:0000313" key="1">
    <source>
        <dbReference type="EMBL" id="GHC23030.1"/>
    </source>
</evidence>
<evidence type="ECO:0000313" key="2">
    <source>
        <dbReference type="Proteomes" id="UP000604243"/>
    </source>
</evidence>
<keyword evidence="2" id="KW-1185">Reference proteome</keyword>
<comment type="caution">
    <text evidence="1">The sequence shown here is derived from an EMBL/GenBank/DDBJ whole genome shotgun (WGS) entry which is preliminary data.</text>
</comment>
<dbReference type="Proteomes" id="UP000604243">
    <property type="component" value="Unassembled WGS sequence"/>
</dbReference>
<sequence length="78" mass="8022">MRVALDQAVALKLSGHPGDQALVLQKRSGHLAGHDALMVADLGEHALMRQGQGDPGGAAALAQGTLVNMQKSEERVAG</sequence>
<organism evidence="1 2">
    <name type="scientific">Kushneria pakistanensis</name>
    <dbReference type="NCBI Taxonomy" id="1508770"/>
    <lineage>
        <taxon>Bacteria</taxon>
        <taxon>Pseudomonadati</taxon>
        <taxon>Pseudomonadota</taxon>
        <taxon>Gammaproteobacteria</taxon>
        <taxon>Oceanospirillales</taxon>
        <taxon>Halomonadaceae</taxon>
        <taxon>Kushneria</taxon>
    </lineage>
</organism>
<gene>
    <name evidence="1" type="ORF">GCM10010082_14000</name>
</gene>